<evidence type="ECO:0000256" key="4">
    <source>
        <dbReference type="ARBA" id="ARBA00009461"/>
    </source>
</evidence>
<dbReference type="Proteomes" id="UP000076532">
    <property type="component" value="Unassembled WGS sequence"/>
</dbReference>
<accession>A0A165ZIA9</accession>
<dbReference type="GO" id="GO:0005737">
    <property type="term" value="C:cytoplasm"/>
    <property type="evidence" value="ECO:0007669"/>
    <property type="project" value="UniProtKB-SubCell"/>
</dbReference>
<feature type="domain" description="Restriction of telomere capping protein 4 C-terminal" evidence="8">
    <location>
        <begin position="157"/>
        <end position="288"/>
    </location>
</feature>
<dbReference type="Pfam" id="PF14474">
    <property type="entry name" value="RTC4"/>
    <property type="match status" value="1"/>
</dbReference>
<evidence type="ECO:0000256" key="2">
    <source>
        <dbReference type="ARBA" id="ARBA00004123"/>
    </source>
</evidence>
<reference evidence="9 10" key="1">
    <citation type="journal article" date="2016" name="Mol. Biol. Evol.">
        <title>Comparative Genomics of Early-Diverging Mushroom-Forming Fungi Provides Insights into the Origins of Lignocellulose Decay Capabilities.</title>
        <authorList>
            <person name="Nagy L.G."/>
            <person name="Riley R."/>
            <person name="Tritt A."/>
            <person name="Adam C."/>
            <person name="Daum C."/>
            <person name="Floudas D."/>
            <person name="Sun H."/>
            <person name="Yadav J.S."/>
            <person name="Pangilinan J."/>
            <person name="Larsson K.H."/>
            <person name="Matsuura K."/>
            <person name="Barry K."/>
            <person name="Labutti K."/>
            <person name="Kuo R."/>
            <person name="Ohm R.A."/>
            <person name="Bhattacharya S.S."/>
            <person name="Shirouzu T."/>
            <person name="Yoshinaga Y."/>
            <person name="Martin F.M."/>
            <person name="Grigoriev I.V."/>
            <person name="Hibbett D.S."/>
        </authorList>
    </citation>
    <scope>NUCLEOTIDE SEQUENCE [LARGE SCALE GENOMIC DNA]</scope>
    <source>
        <strain evidence="9 10">CBS 109695</strain>
    </source>
</reference>
<evidence type="ECO:0000313" key="10">
    <source>
        <dbReference type="Proteomes" id="UP000076532"/>
    </source>
</evidence>
<comment type="similarity">
    <text evidence="4">Belongs to the RTC4 family.</text>
</comment>
<evidence type="ECO:0000256" key="3">
    <source>
        <dbReference type="ARBA" id="ARBA00004496"/>
    </source>
</evidence>
<dbReference type="SMART" id="SM01312">
    <property type="entry name" value="RTC4"/>
    <property type="match status" value="1"/>
</dbReference>
<dbReference type="GO" id="GO:0005634">
    <property type="term" value="C:nucleus"/>
    <property type="evidence" value="ECO:0007669"/>
    <property type="project" value="UniProtKB-SubCell"/>
</dbReference>
<dbReference type="STRING" id="436010.A0A165ZIA9"/>
<organism evidence="9 10">
    <name type="scientific">Athelia psychrophila</name>
    <dbReference type="NCBI Taxonomy" id="1759441"/>
    <lineage>
        <taxon>Eukaryota</taxon>
        <taxon>Fungi</taxon>
        <taxon>Dikarya</taxon>
        <taxon>Basidiomycota</taxon>
        <taxon>Agaricomycotina</taxon>
        <taxon>Agaricomycetes</taxon>
        <taxon>Agaricomycetidae</taxon>
        <taxon>Atheliales</taxon>
        <taxon>Atheliaceae</taxon>
        <taxon>Athelia</taxon>
    </lineage>
</organism>
<proteinExistence type="inferred from homology"/>
<gene>
    <name evidence="9" type="ORF">FIBSPDRAFT_899583</name>
</gene>
<protein>
    <recommendedName>
        <fullName evidence="5">Restriction of telomere capping protein 4</fullName>
    </recommendedName>
</protein>
<dbReference type="PANTHER" id="PTHR41391">
    <property type="entry name" value="RESTRICTION OF TELOMERE CAPPING PROTEIN 4"/>
    <property type="match status" value="1"/>
</dbReference>
<evidence type="ECO:0000256" key="6">
    <source>
        <dbReference type="ARBA" id="ARBA00022490"/>
    </source>
</evidence>
<evidence type="ECO:0000256" key="5">
    <source>
        <dbReference type="ARBA" id="ARBA00015162"/>
    </source>
</evidence>
<dbReference type="OrthoDB" id="128308at2759"/>
<evidence type="ECO:0000259" key="8">
    <source>
        <dbReference type="SMART" id="SM01312"/>
    </source>
</evidence>
<dbReference type="PANTHER" id="PTHR41391:SF1">
    <property type="entry name" value="RESTRICTION OF TELOMERE CAPPING PROTEIN 4"/>
    <property type="match status" value="1"/>
</dbReference>
<dbReference type="AlphaFoldDB" id="A0A165ZIA9"/>
<keyword evidence="10" id="KW-1185">Reference proteome</keyword>
<comment type="function">
    <text evidence="1">May be involved in a process influencing telomere capping.</text>
</comment>
<evidence type="ECO:0000256" key="7">
    <source>
        <dbReference type="ARBA" id="ARBA00023242"/>
    </source>
</evidence>
<sequence>MTKPRRATKSSNNISLFTAPDGLQPFPLSPLCQRAAVSDIDGFADDDHADLYEDMSPYLNPEALCVFCDGPMPVQPSRTLKGLMHAGKLQAQPDITRRWMNPYALKLSNARSADTCARHHFECLEMVKAREHGWPQVIDFVEVGHRIRAMKDALEDICEDVHCEGARKACTFWNEIISTLHHSGLAKAMGMNEQLKGYKFRSLQPGYYGEMGQQIIMVTLVDMFQDLPESITTPLSMTQFLIYVLAPEVGMRLIVDDRSLDIASTFDRITARSLMEASSAFGQEQFPVGDDDKLTAGDKVMQTMAKKRRGELKLEEQYTQLLANKRCRKEDGEKEHTETLLQDRGVRTGWWCFRLSPGPRPT</sequence>
<keyword evidence="7" id="KW-0539">Nucleus</keyword>
<dbReference type="InterPro" id="IPR028094">
    <property type="entry name" value="RTC4_C"/>
</dbReference>
<name>A0A165ZIA9_9AGAM</name>
<evidence type="ECO:0000256" key="1">
    <source>
        <dbReference type="ARBA" id="ARBA00002738"/>
    </source>
</evidence>
<comment type="subcellular location">
    <subcellularLocation>
        <location evidence="3">Cytoplasm</location>
    </subcellularLocation>
    <subcellularLocation>
        <location evidence="2">Nucleus</location>
    </subcellularLocation>
</comment>
<keyword evidence="6" id="KW-0963">Cytoplasm</keyword>
<evidence type="ECO:0000313" key="9">
    <source>
        <dbReference type="EMBL" id="KZP10622.1"/>
    </source>
</evidence>
<dbReference type="InterPro" id="IPR039024">
    <property type="entry name" value="RTC4"/>
</dbReference>
<dbReference type="EMBL" id="KV417676">
    <property type="protein sequence ID" value="KZP10622.1"/>
    <property type="molecule type" value="Genomic_DNA"/>
</dbReference>